<reference evidence="1 2" key="1">
    <citation type="submission" date="2018-06" db="EMBL/GenBank/DDBJ databases">
        <title>Genomic Encyclopedia of Archaeal and Bacterial Type Strains, Phase II (KMG-II): from individual species to whole genera.</title>
        <authorList>
            <person name="Goeker M."/>
        </authorList>
    </citation>
    <scope>NUCLEOTIDE SEQUENCE [LARGE SCALE GENOMIC DNA]</scope>
    <source>
        <strain evidence="1 2">DSM 22011</strain>
    </source>
</reference>
<dbReference type="EMBL" id="QLMG01000017">
    <property type="protein sequence ID" value="RAK16983.1"/>
    <property type="molecule type" value="Genomic_DNA"/>
</dbReference>
<dbReference type="AlphaFoldDB" id="A0A327Y7C7"/>
<accession>A0A327Y7C7</accession>
<name>A0A327Y7C7_9RHOB</name>
<keyword evidence="2" id="KW-1185">Reference proteome</keyword>
<evidence type="ECO:0000313" key="2">
    <source>
        <dbReference type="Proteomes" id="UP000249165"/>
    </source>
</evidence>
<proteinExistence type="predicted"/>
<dbReference type="Proteomes" id="UP000249165">
    <property type="component" value="Unassembled WGS sequence"/>
</dbReference>
<protein>
    <submittedName>
        <fullName evidence="1">Uncharacterized protein</fullName>
    </submittedName>
</protein>
<gene>
    <name evidence="1" type="ORF">ATI53_101770</name>
</gene>
<sequence length="55" mass="5623">MTLYLLGLCVGLVIMAPLIMLALYAGTLGRKGAAAPSPAHDFQPGLRVVAGADAR</sequence>
<comment type="caution">
    <text evidence="1">The sequence shown here is derived from an EMBL/GenBank/DDBJ whole genome shotgun (WGS) entry which is preliminary data.</text>
</comment>
<dbReference type="RefSeq" id="WP_009503419.1">
    <property type="nucleotide sequence ID" value="NZ_LIGK01000025.1"/>
</dbReference>
<organism evidence="1 2">
    <name type="scientific">Salipiger aestuarii</name>
    <dbReference type="NCBI Taxonomy" id="568098"/>
    <lineage>
        <taxon>Bacteria</taxon>
        <taxon>Pseudomonadati</taxon>
        <taxon>Pseudomonadota</taxon>
        <taxon>Alphaproteobacteria</taxon>
        <taxon>Rhodobacterales</taxon>
        <taxon>Roseobacteraceae</taxon>
        <taxon>Salipiger</taxon>
    </lineage>
</organism>
<evidence type="ECO:0000313" key="1">
    <source>
        <dbReference type="EMBL" id="RAK16983.1"/>
    </source>
</evidence>